<dbReference type="AlphaFoldDB" id="A0A9P3FZ45"/>
<accession>A0A9P3FZ45</accession>
<feature type="region of interest" description="Disordered" evidence="1">
    <location>
        <begin position="59"/>
        <end position="78"/>
    </location>
</feature>
<comment type="caution">
    <text evidence="3">The sequence shown here is derived from an EMBL/GenBank/DDBJ whole genome shotgun (WGS) entry which is preliminary data.</text>
</comment>
<gene>
    <name evidence="3" type="ORF">PsYK624_019870</name>
</gene>
<feature type="chain" id="PRO_5040155003" evidence="2">
    <location>
        <begin position="27"/>
        <end position="91"/>
    </location>
</feature>
<evidence type="ECO:0000313" key="3">
    <source>
        <dbReference type="EMBL" id="GJE85908.1"/>
    </source>
</evidence>
<evidence type="ECO:0000256" key="2">
    <source>
        <dbReference type="SAM" id="SignalP"/>
    </source>
</evidence>
<sequence>MRPTSFLTRLLAVSVLFVGAVQVAHAAPAARRGHAVLAGPVAARLAAAGVVPRHLALPSGVDVEESTSSSPADSSEDGNVKRTCFFIWGCK</sequence>
<reference evidence="3 4" key="1">
    <citation type="submission" date="2021-08" db="EMBL/GenBank/DDBJ databases">
        <title>Draft Genome Sequence of Phanerochaete sordida strain YK-624.</title>
        <authorList>
            <person name="Mori T."/>
            <person name="Dohra H."/>
            <person name="Suzuki T."/>
            <person name="Kawagishi H."/>
            <person name="Hirai H."/>
        </authorList>
    </citation>
    <scope>NUCLEOTIDE SEQUENCE [LARGE SCALE GENOMIC DNA]</scope>
    <source>
        <strain evidence="3 4">YK-624</strain>
    </source>
</reference>
<name>A0A9P3FZ45_9APHY</name>
<protein>
    <submittedName>
        <fullName evidence="3">Uncharacterized protein</fullName>
    </submittedName>
</protein>
<feature type="signal peptide" evidence="2">
    <location>
        <begin position="1"/>
        <end position="26"/>
    </location>
</feature>
<keyword evidence="4" id="KW-1185">Reference proteome</keyword>
<organism evidence="3 4">
    <name type="scientific">Phanerochaete sordida</name>
    <dbReference type="NCBI Taxonomy" id="48140"/>
    <lineage>
        <taxon>Eukaryota</taxon>
        <taxon>Fungi</taxon>
        <taxon>Dikarya</taxon>
        <taxon>Basidiomycota</taxon>
        <taxon>Agaricomycotina</taxon>
        <taxon>Agaricomycetes</taxon>
        <taxon>Polyporales</taxon>
        <taxon>Phanerochaetaceae</taxon>
        <taxon>Phanerochaete</taxon>
    </lineage>
</organism>
<evidence type="ECO:0000313" key="4">
    <source>
        <dbReference type="Proteomes" id="UP000703269"/>
    </source>
</evidence>
<dbReference type="Proteomes" id="UP000703269">
    <property type="component" value="Unassembled WGS sequence"/>
</dbReference>
<evidence type="ECO:0000256" key="1">
    <source>
        <dbReference type="SAM" id="MobiDB-lite"/>
    </source>
</evidence>
<keyword evidence="2" id="KW-0732">Signal</keyword>
<dbReference type="EMBL" id="BPQB01000003">
    <property type="protein sequence ID" value="GJE85908.1"/>
    <property type="molecule type" value="Genomic_DNA"/>
</dbReference>
<proteinExistence type="predicted"/>